<dbReference type="Proteomes" id="UP000234254">
    <property type="component" value="Unassembled WGS sequence"/>
</dbReference>
<comment type="similarity">
    <text evidence="2">Belongs to the mitochondrion-specific ribosomal protein mL53 family.</text>
</comment>
<keyword evidence="3" id="KW-0689">Ribosomal protein</keyword>
<comment type="subcellular location">
    <subcellularLocation>
        <location evidence="1">Mitochondrion</location>
    </subcellularLocation>
</comment>
<evidence type="ECO:0000256" key="5">
    <source>
        <dbReference type="ARBA" id="ARBA00023274"/>
    </source>
</evidence>
<dbReference type="GO" id="GO:0005840">
    <property type="term" value="C:ribosome"/>
    <property type="evidence" value="ECO:0007669"/>
    <property type="project" value="UniProtKB-KW"/>
</dbReference>
<evidence type="ECO:0000313" key="8">
    <source>
        <dbReference type="Proteomes" id="UP000234254"/>
    </source>
</evidence>
<dbReference type="VEuPathDB" id="FungiDB:P168DRAFT_286180"/>
<reference evidence="7" key="1">
    <citation type="submission" date="2016-12" db="EMBL/GenBank/DDBJ databases">
        <title>The genomes of Aspergillus section Nigri reveals drivers in fungal speciation.</title>
        <authorList>
            <consortium name="DOE Joint Genome Institute"/>
            <person name="Vesth T.C."/>
            <person name="Nybo J."/>
            <person name="Theobald S."/>
            <person name="Brandl J."/>
            <person name="Frisvad J.C."/>
            <person name="Nielsen K.F."/>
            <person name="Lyhne E.K."/>
            <person name="Kogle M.E."/>
            <person name="Kuo A."/>
            <person name="Riley R."/>
            <person name="Clum A."/>
            <person name="Nolan M."/>
            <person name="Lipzen A."/>
            <person name="Salamov A."/>
            <person name="Henrissat B."/>
            <person name="Wiebenga A."/>
            <person name="De vries R.P."/>
            <person name="Grigoriev I.V."/>
            <person name="Mortensen U.H."/>
            <person name="Andersen M.R."/>
            <person name="Baker S.E."/>
        </authorList>
    </citation>
    <scope>NUCLEOTIDE SEQUENCE</scope>
    <source>
        <strain evidence="7">IBT 28561</strain>
    </source>
</reference>
<evidence type="ECO:0000256" key="4">
    <source>
        <dbReference type="ARBA" id="ARBA00023128"/>
    </source>
</evidence>
<comment type="caution">
    <text evidence="7">The sequence shown here is derived from an EMBL/GenBank/DDBJ whole genome shotgun (WGS) entry which is preliminary data.</text>
</comment>
<evidence type="ECO:0000256" key="3">
    <source>
        <dbReference type="ARBA" id="ARBA00022980"/>
    </source>
</evidence>
<dbReference type="InterPro" id="IPR019716">
    <property type="entry name" value="Ribosomal_mL53"/>
</dbReference>
<dbReference type="Pfam" id="PF10780">
    <property type="entry name" value="MRP_L53"/>
    <property type="match status" value="1"/>
</dbReference>
<sequence>MSIPLQTINTFRVSYNPFGRSSRPCRTLLALLRTPSTTPLSSPTHIDIKVKQLPRHSTQQPEVTVGFKGGKEVKFEVGKEQIKIADMVNEIARIGRIIEREDTLKG</sequence>
<protein>
    <recommendedName>
        <fullName evidence="6">Large ribosomal subunit protein mL53</fullName>
    </recommendedName>
</protein>
<name>A0A2I1DDQ8_ASPC2</name>
<keyword evidence="8" id="KW-1185">Reference proteome</keyword>
<accession>A0A2I1DDQ8</accession>
<dbReference type="GO" id="GO:1990904">
    <property type="term" value="C:ribonucleoprotein complex"/>
    <property type="evidence" value="ECO:0007669"/>
    <property type="project" value="UniProtKB-KW"/>
</dbReference>
<dbReference type="RefSeq" id="XP_024696611.1">
    <property type="nucleotide sequence ID" value="XM_024836292.1"/>
</dbReference>
<dbReference type="AlphaFoldDB" id="A0A2I1DDQ8"/>
<dbReference type="EMBL" id="MSFM01000001">
    <property type="protein sequence ID" value="PKY08017.1"/>
    <property type="molecule type" value="Genomic_DNA"/>
</dbReference>
<gene>
    <name evidence="7" type="ORF">P168DRAFT_286180</name>
</gene>
<proteinExistence type="inferred from homology"/>
<evidence type="ECO:0000256" key="1">
    <source>
        <dbReference type="ARBA" id="ARBA00004173"/>
    </source>
</evidence>
<evidence type="ECO:0000256" key="2">
    <source>
        <dbReference type="ARBA" id="ARBA00005557"/>
    </source>
</evidence>
<organism evidence="7 8">
    <name type="scientific">Aspergillus campestris (strain IBT 28561)</name>
    <dbReference type="NCBI Taxonomy" id="1392248"/>
    <lineage>
        <taxon>Eukaryota</taxon>
        <taxon>Fungi</taxon>
        <taxon>Dikarya</taxon>
        <taxon>Ascomycota</taxon>
        <taxon>Pezizomycotina</taxon>
        <taxon>Eurotiomycetes</taxon>
        <taxon>Eurotiomycetidae</taxon>
        <taxon>Eurotiales</taxon>
        <taxon>Aspergillaceae</taxon>
        <taxon>Aspergillus</taxon>
        <taxon>Aspergillus subgen. Circumdati</taxon>
    </lineage>
</organism>
<evidence type="ECO:0000256" key="6">
    <source>
        <dbReference type="ARBA" id="ARBA00035180"/>
    </source>
</evidence>
<dbReference type="Gene3D" id="3.40.30.10">
    <property type="entry name" value="Glutaredoxin"/>
    <property type="match status" value="1"/>
</dbReference>
<keyword evidence="4" id="KW-0496">Mitochondrion</keyword>
<evidence type="ECO:0000313" key="7">
    <source>
        <dbReference type="EMBL" id="PKY08017.1"/>
    </source>
</evidence>
<keyword evidence="5" id="KW-0687">Ribonucleoprotein</keyword>
<dbReference type="GO" id="GO:0005739">
    <property type="term" value="C:mitochondrion"/>
    <property type="evidence" value="ECO:0007669"/>
    <property type="project" value="UniProtKB-SubCell"/>
</dbReference>
<dbReference type="GeneID" id="36543816"/>